<gene>
    <name evidence="3" type="ORF">KK1_036315</name>
</gene>
<evidence type="ECO:0000313" key="4">
    <source>
        <dbReference type="Proteomes" id="UP000075243"/>
    </source>
</evidence>
<feature type="transmembrane region" description="Helical" evidence="1">
    <location>
        <begin position="38"/>
        <end position="57"/>
    </location>
</feature>
<evidence type="ECO:0000259" key="2">
    <source>
        <dbReference type="Pfam" id="PF15072"/>
    </source>
</evidence>
<keyword evidence="1" id="KW-1133">Transmembrane helix</keyword>
<dbReference type="GO" id="GO:0000725">
    <property type="term" value="P:recombinational repair"/>
    <property type="evidence" value="ECO:0007669"/>
    <property type="project" value="InterPro"/>
</dbReference>
<organism evidence="3 4">
    <name type="scientific">Cajanus cajan</name>
    <name type="common">Pigeon pea</name>
    <name type="synonym">Cajanus indicus</name>
    <dbReference type="NCBI Taxonomy" id="3821"/>
    <lineage>
        <taxon>Eukaryota</taxon>
        <taxon>Viridiplantae</taxon>
        <taxon>Streptophyta</taxon>
        <taxon>Embryophyta</taxon>
        <taxon>Tracheophyta</taxon>
        <taxon>Spermatophyta</taxon>
        <taxon>Magnoliopsida</taxon>
        <taxon>eudicotyledons</taxon>
        <taxon>Gunneridae</taxon>
        <taxon>Pentapetalae</taxon>
        <taxon>rosids</taxon>
        <taxon>fabids</taxon>
        <taxon>Fabales</taxon>
        <taxon>Fabaceae</taxon>
        <taxon>Papilionoideae</taxon>
        <taxon>50 kb inversion clade</taxon>
        <taxon>NPAAA clade</taxon>
        <taxon>indigoferoid/millettioid clade</taxon>
        <taxon>Phaseoleae</taxon>
        <taxon>Cajanus</taxon>
    </lineage>
</organism>
<dbReference type="Gramene" id="C.cajan_32740.t">
    <property type="protein sequence ID" value="C.cajan_32740.t"/>
    <property type="gene ID" value="C.cajan_32740"/>
</dbReference>
<evidence type="ECO:0000313" key="3">
    <source>
        <dbReference type="EMBL" id="KYP42273.1"/>
    </source>
</evidence>
<evidence type="ECO:0000256" key="1">
    <source>
        <dbReference type="SAM" id="Phobius"/>
    </source>
</evidence>
<proteinExistence type="predicted"/>
<protein>
    <recommendedName>
        <fullName evidence="2">Homologous recombination OB-fold protein OB-fold domain-containing protein</fullName>
    </recommendedName>
</protein>
<feature type="domain" description="Homologous recombination OB-fold protein OB-fold" evidence="2">
    <location>
        <begin position="2"/>
        <end position="52"/>
    </location>
</feature>
<reference evidence="3" key="1">
    <citation type="journal article" date="2012" name="Nat. Biotechnol.">
        <title>Draft genome sequence of pigeonpea (Cajanus cajan), an orphan legume crop of resource-poor farmers.</title>
        <authorList>
            <person name="Varshney R.K."/>
            <person name="Chen W."/>
            <person name="Li Y."/>
            <person name="Bharti A.K."/>
            <person name="Saxena R.K."/>
            <person name="Schlueter J.A."/>
            <person name="Donoghue M.T."/>
            <person name="Azam S."/>
            <person name="Fan G."/>
            <person name="Whaley A.M."/>
            <person name="Farmer A.D."/>
            <person name="Sheridan J."/>
            <person name="Iwata A."/>
            <person name="Tuteja R."/>
            <person name="Penmetsa R.V."/>
            <person name="Wu W."/>
            <person name="Upadhyaya H.D."/>
            <person name="Yang S.P."/>
            <person name="Shah T."/>
            <person name="Saxena K.B."/>
            <person name="Michael T."/>
            <person name="McCombie W.R."/>
            <person name="Yang B."/>
            <person name="Zhang G."/>
            <person name="Yang H."/>
            <person name="Wang J."/>
            <person name="Spillane C."/>
            <person name="Cook D.R."/>
            <person name="May G.D."/>
            <person name="Xu X."/>
            <person name="Jackson S.A."/>
        </authorList>
    </citation>
    <scope>NUCLEOTIDE SEQUENCE [LARGE SCALE GENOMIC DNA]</scope>
</reference>
<keyword evidence="1" id="KW-0812">Transmembrane</keyword>
<dbReference type="InterPro" id="IPR058570">
    <property type="entry name" value="HROB_OB"/>
</dbReference>
<dbReference type="Pfam" id="PF15072">
    <property type="entry name" value="HROB"/>
    <property type="match status" value="1"/>
</dbReference>
<dbReference type="Proteomes" id="UP000075243">
    <property type="component" value="Unassembled WGS sequence"/>
</dbReference>
<keyword evidence="4" id="KW-1185">Reference proteome</keyword>
<accession>A0A151RIF8</accession>
<sequence length="60" mass="6915">MTPTGNENYIINLKDPTIMIDASLHYKAKQHPQYGEDIVVGCVLVLKQVIFFVYVYIKKN</sequence>
<dbReference type="AlphaFoldDB" id="A0A151RIF8"/>
<dbReference type="EMBL" id="KQ483724">
    <property type="protein sequence ID" value="KYP42273.1"/>
    <property type="molecule type" value="Genomic_DNA"/>
</dbReference>
<keyword evidence="1" id="KW-0472">Membrane</keyword>
<name>A0A151RIF8_CAJCA</name>